<evidence type="ECO:0000313" key="6">
    <source>
        <dbReference type="Proteomes" id="UP000192591"/>
    </source>
</evidence>
<gene>
    <name evidence="5" type="ORF">B1813_00845</name>
</gene>
<dbReference type="InterPro" id="IPR020904">
    <property type="entry name" value="Sc_DH/Rdtase_CS"/>
</dbReference>
<dbReference type="SMART" id="SM00822">
    <property type="entry name" value="PKS_KR"/>
    <property type="match status" value="1"/>
</dbReference>
<evidence type="ECO:0000313" key="5">
    <source>
        <dbReference type="EMBL" id="OQO95120.1"/>
    </source>
</evidence>
<dbReference type="CDD" id="cd05374">
    <property type="entry name" value="17beta-HSD-like_SDR_c"/>
    <property type="match status" value="1"/>
</dbReference>
<dbReference type="AlphaFoldDB" id="A0A1V9ADE5"/>
<evidence type="ECO:0000256" key="2">
    <source>
        <dbReference type="ARBA" id="ARBA00023002"/>
    </source>
</evidence>
<dbReference type="STRING" id="1962155.B1813_00845"/>
<evidence type="ECO:0000256" key="1">
    <source>
        <dbReference type="ARBA" id="ARBA00006484"/>
    </source>
</evidence>
<dbReference type="Gene3D" id="3.40.50.720">
    <property type="entry name" value="NAD(P)-binding Rossmann-like Domain"/>
    <property type="match status" value="1"/>
</dbReference>
<name>A0A1V9ADE5_SACPI</name>
<comment type="similarity">
    <text evidence="1 3">Belongs to the short-chain dehydrogenases/reductases (SDR) family.</text>
</comment>
<dbReference type="GO" id="GO:0016491">
    <property type="term" value="F:oxidoreductase activity"/>
    <property type="evidence" value="ECO:0007669"/>
    <property type="project" value="UniProtKB-KW"/>
</dbReference>
<dbReference type="Pfam" id="PF00106">
    <property type="entry name" value="adh_short"/>
    <property type="match status" value="1"/>
</dbReference>
<keyword evidence="6" id="KW-1185">Reference proteome</keyword>
<comment type="caution">
    <text evidence="5">The sequence shown here is derived from an EMBL/GenBank/DDBJ whole genome shotgun (WGS) entry which is preliminary data.</text>
</comment>
<dbReference type="SUPFAM" id="SSF51735">
    <property type="entry name" value="NAD(P)-binding Rossmann-fold domains"/>
    <property type="match status" value="1"/>
</dbReference>
<dbReference type="EMBL" id="MWIH01000002">
    <property type="protein sequence ID" value="OQO95120.1"/>
    <property type="molecule type" value="Genomic_DNA"/>
</dbReference>
<keyword evidence="2" id="KW-0560">Oxidoreductase</keyword>
<dbReference type="PRINTS" id="PR00080">
    <property type="entry name" value="SDRFAMILY"/>
</dbReference>
<dbReference type="InterPro" id="IPR002347">
    <property type="entry name" value="SDR_fam"/>
</dbReference>
<dbReference type="PRINTS" id="PR00081">
    <property type="entry name" value="GDHRDH"/>
</dbReference>
<reference evidence="5 6" key="1">
    <citation type="submission" date="2017-02" db="EMBL/GenBank/DDBJ databases">
        <title>Draft genome of Saccharomonospora sp. 154.</title>
        <authorList>
            <person name="Alonso-Carmona G.S."/>
            <person name="De La Haba R."/>
            <person name="Vera-Gargallo B."/>
            <person name="Sandoval-Trujillo A.H."/>
            <person name="Ramirez-Duran N."/>
            <person name="Ventosa A."/>
        </authorList>
    </citation>
    <scope>NUCLEOTIDE SEQUENCE [LARGE SCALE GENOMIC DNA]</scope>
    <source>
        <strain evidence="5 6">LRS4.154</strain>
    </source>
</reference>
<protein>
    <submittedName>
        <fullName evidence="5">Short-chain dehydrogenase/reductase</fullName>
    </submittedName>
</protein>
<evidence type="ECO:0000259" key="4">
    <source>
        <dbReference type="SMART" id="SM00822"/>
    </source>
</evidence>
<organism evidence="5 6">
    <name type="scientific">Saccharomonospora piscinae</name>
    <dbReference type="NCBI Taxonomy" id="687388"/>
    <lineage>
        <taxon>Bacteria</taxon>
        <taxon>Bacillati</taxon>
        <taxon>Actinomycetota</taxon>
        <taxon>Actinomycetes</taxon>
        <taxon>Pseudonocardiales</taxon>
        <taxon>Pseudonocardiaceae</taxon>
        <taxon>Saccharomonospora</taxon>
    </lineage>
</organism>
<sequence>MPGPVLITGCSTGIGRLTARYLLRAGYRVCATARDPETVRELAAEGAHTCALDVTDEDSMAKAVAEVDHLYGRIGALVNNAGYGEYGPVENVPMDRVRAQFETNVFGAARMCQLVLPVMRRAGGGRIITMSSVGGRMTFPGGGFYNASKYAIESLSDALRFEAAPFGVSVSVIEPNLIRDTRFEDHVGASLDRNTDREGPYRGLVRAIQDQMNRCFDGKQMSSPPELVASTVHRALRSRRPRSRYVVSMSGKLILASQRLVPDLSMDTILRRQFGLTRSGVYNGKYARPE</sequence>
<dbReference type="PROSITE" id="PS00061">
    <property type="entry name" value="ADH_SHORT"/>
    <property type="match status" value="1"/>
</dbReference>
<dbReference type="PANTHER" id="PTHR44169">
    <property type="entry name" value="NADPH-DEPENDENT 1-ACYLDIHYDROXYACETONE PHOSPHATE REDUCTASE"/>
    <property type="match status" value="1"/>
</dbReference>
<dbReference type="Proteomes" id="UP000192591">
    <property type="component" value="Unassembled WGS sequence"/>
</dbReference>
<dbReference type="PANTHER" id="PTHR44169:SF6">
    <property type="entry name" value="NADPH-DEPENDENT 1-ACYLDIHYDROXYACETONE PHOSPHATE REDUCTASE"/>
    <property type="match status" value="1"/>
</dbReference>
<dbReference type="InterPro" id="IPR036291">
    <property type="entry name" value="NAD(P)-bd_dom_sf"/>
</dbReference>
<feature type="domain" description="Ketoreductase" evidence="4">
    <location>
        <begin position="3"/>
        <end position="181"/>
    </location>
</feature>
<evidence type="ECO:0000256" key="3">
    <source>
        <dbReference type="RuleBase" id="RU000363"/>
    </source>
</evidence>
<proteinExistence type="inferred from homology"/>
<dbReference type="InterPro" id="IPR057326">
    <property type="entry name" value="KR_dom"/>
</dbReference>
<accession>A0A1V9ADE5</accession>